<feature type="transmembrane region" description="Helical" evidence="1">
    <location>
        <begin position="20"/>
        <end position="40"/>
    </location>
</feature>
<name>A0A7X0JCM4_9SPHN</name>
<reference evidence="2 3" key="1">
    <citation type="submission" date="2020-08" db="EMBL/GenBank/DDBJ databases">
        <title>The Agave Microbiome: Exploring the role of microbial communities in plant adaptations to desert environments.</title>
        <authorList>
            <person name="Partida-Martinez L.P."/>
        </authorList>
    </citation>
    <scope>NUCLEOTIDE SEQUENCE [LARGE SCALE GENOMIC DNA]</scope>
    <source>
        <strain evidence="2 3">AS3.13</strain>
    </source>
</reference>
<keyword evidence="1" id="KW-0472">Membrane</keyword>
<dbReference type="EMBL" id="JACHBT010000010">
    <property type="protein sequence ID" value="MBB6505169.1"/>
    <property type="molecule type" value="Genomic_DNA"/>
</dbReference>
<organism evidence="2 3">
    <name type="scientific">Sphingomonas endophytica</name>
    <dbReference type="NCBI Taxonomy" id="869719"/>
    <lineage>
        <taxon>Bacteria</taxon>
        <taxon>Pseudomonadati</taxon>
        <taxon>Pseudomonadota</taxon>
        <taxon>Alphaproteobacteria</taxon>
        <taxon>Sphingomonadales</taxon>
        <taxon>Sphingomonadaceae</taxon>
        <taxon>Sphingomonas</taxon>
    </lineage>
</organism>
<dbReference type="Proteomes" id="UP000522313">
    <property type="component" value="Unassembled WGS sequence"/>
</dbReference>
<sequence>MEASSGRTTVEDDVSAALRRAFGFAGLFGLTALAAIACTARTPQPVSGLAADRLMAQEALWRTEASGAPTIAFPAALLGRRADPKVAALLGEAQHQLAADRAAAAARRAAVLQRIAEVRADRDLRESQSAVLSLKISQTYARAQQRGPATDQAALRHDLLLLRIQAAKATGDAALASRELKALDGRMMTLAKAEHARAKQRLTAVRDQLRGG</sequence>
<evidence type="ECO:0000313" key="2">
    <source>
        <dbReference type="EMBL" id="MBB6505169.1"/>
    </source>
</evidence>
<protein>
    <submittedName>
        <fullName evidence="2">Uncharacterized protein</fullName>
    </submittedName>
</protein>
<keyword evidence="1" id="KW-0812">Transmembrane</keyword>
<keyword evidence="1" id="KW-1133">Transmembrane helix</keyword>
<accession>A0A7X0JCM4</accession>
<comment type="caution">
    <text evidence="2">The sequence shown here is derived from an EMBL/GenBank/DDBJ whole genome shotgun (WGS) entry which is preliminary data.</text>
</comment>
<reference evidence="2 3" key="2">
    <citation type="submission" date="2020-08" db="EMBL/GenBank/DDBJ databases">
        <authorList>
            <person name="Partida-Martinez L."/>
            <person name="Huntemann M."/>
            <person name="Clum A."/>
            <person name="Wang J."/>
            <person name="Palaniappan K."/>
            <person name="Ritter S."/>
            <person name="Chen I.-M."/>
            <person name="Stamatis D."/>
            <person name="Reddy T."/>
            <person name="O'Malley R."/>
            <person name="Daum C."/>
            <person name="Shapiro N."/>
            <person name="Ivanova N."/>
            <person name="Kyrpides N."/>
            <person name="Woyke T."/>
        </authorList>
    </citation>
    <scope>NUCLEOTIDE SEQUENCE [LARGE SCALE GENOMIC DNA]</scope>
    <source>
        <strain evidence="2 3">AS3.13</strain>
    </source>
</reference>
<dbReference type="RefSeq" id="WP_184505809.1">
    <property type="nucleotide sequence ID" value="NZ_JACHBT010000010.1"/>
</dbReference>
<proteinExistence type="predicted"/>
<evidence type="ECO:0000313" key="3">
    <source>
        <dbReference type="Proteomes" id="UP000522313"/>
    </source>
</evidence>
<gene>
    <name evidence="2" type="ORF">F4693_002156</name>
</gene>
<evidence type="ECO:0000256" key="1">
    <source>
        <dbReference type="SAM" id="Phobius"/>
    </source>
</evidence>
<dbReference type="AlphaFoldDB" id="A0A7X0JCM4"/>